<dbReference type="RefSeq" id="WP_108782832.1">
    <property type="nucleotide sequence ID" value="NZ_OMKW01000003.1"/>
</dbReference>
<dbReference type="InterPro" id="IPR002750">
    <property type="entry name" value="CobE/GbiG_C"/>
</dbReference>
<dbReference type="AlphaFoldDB" id="A0A2R8ACZ2"/>
<evidence type="ECO:0000313" key="2">
    <source>
        <dbReference type="EMBL" id="SPF30111.1"/>
    </source>
</evidence>
<keyword evidence="3" id="KW-1185">Reference proteome</keyword>
<dbReference type="Proteomes" id="UP000244932">
    <property type="component" value="Unassembled WGS sequence"/>
</dbReference>
<dbReference type="Pfam" id="PF01890">
    <property type="entry name" value="CbiG_C"/>
    <property type="match status" value="1"/>
</dbReference>
<dbReference type="GO" id="GO:0009236">
    <property type="term" value="P:cobalamin biosynthetic process"/>
    <property type="evidence" value="ECO:0007669"/>
    <property type="project" value="InterPro"/>
</dbReference>
<dbReference type="EMBL" id="OMKW01000003">
    <property type="protein sequence ID" value="SPF30111.1"/>
    <property type="molecule type" value="Genomic_DNA"/>
</dbReference>
<dbReference type="SUPFAM" id="SSF159664">
    <property type="entry name" value="CobE/GbiG C-terminal domain-like"/>
    <property type="match status" value="1"/>
</dbReference>
<feature type="domain" description="CobE/GbiG C-terminal" evidence="1">
    <location>
        <begin position="2"/>
        <end position="115"/>
    </location>
</feature>
<name>A0A2R8ACZ2_9RHOB</name>
<dbReference type="OrthoDB" id="7475241at2"/>
<sequence>MIVAGFGFRSGASMDSLHDALQRASGVLEPALLATHIDKRNGLAPLGGRLGVAVMGIPADVIAQQETLTQSASSLAARNTGSVAEAAALAAIGPGARLVAPREISADGMATCALAISADGETI</sequence>
<accession>A0A2R8ACZ2</accession>
<reference evidence="2 3" key="1">
    <citation type="submission" date="2018-03" db="EMBL/GenBank/DDBJ databases">
        <authorList>
            <person name="Keele B.F."/>
        </authorList>
    </citation>
    <scope>NUCLEOTIDE SEQUENCE [LARGE SCALE GENOMIC DNA]</scope>
    <source>
        <strain evidence="2 3">CeCT 8812</strain>
    </source>
</reference>
<dbReference type="InterPro" id="IPR036518">
    <property type="entry name" value="CobE/GbiG_C_sf"/>
</dbReference>
<proteinExistence type="predicted"/>
<organism evidence="2 3">
    <name type="scientific">Pontivivens insulae</name>
    <dbReference type="NCBI Taxonomy" id="1639689"/>
    <lineage>
        <taxon>Bacteria</taxon>
        <taxon>Pseudomonadati</taxon>
        <taxon>Pseudomonadota</taxon>
        <taxon>Alphaproteobacteria</taxon>
        <taxon>Rhodobacterales</taxon>
        <taxon>Paracoccaceae</taxon>
        <taxon>Pontivivens</taxon>
    </lineage>
</organism>
<evidence type="ECO:0000259" key="1">
    <source>
        <dbReference type="Pfam" id="PF01890"/>
    </source>
</evidence>
<protein>
    <recommendedName>
        <fullName evidence="1">CobE/GbiG C-terminal domain-containing protein</fullName>
    </recommendedName>
</protein>
<dbReference type="Gene3D" id="3.30.420.180">
    <property type="entry name" value="CobE/GbiG C-terminal domain"/>
    <property type="match status" value="1"/>
</dbReference>
<gene>
    <name evidence="2" type="ORF">POI8812_02442</name>
</gene>
<evidence type="ECO:0000313" key="3">
    <source>
        <dbReference type="Proteomes" id="UP000244932"/>
    </source>
</evidence>